<proteinExistence type="predicted"/>
<name>A0A1Z1MNL9_9FLOR</name>
<organism evidence="1">
    <name type="scientific">Lophocladia kuetzingii</name>
    <dbReference type="NCBI Taxonomy" id="675577"/>
    <lineage>
        <taxon>Eukaryota</taxon>
        <taxon>Rhodophyta</taxon>
        <taxon>Florideophyceae</taxon>
        <taxon>Rhodymeniophycidae</taxon>
        <taxon>Ceramiales</taxon>
        <taxon>Rhodomelaceae</taxon>
        <taxon>Lophothalieae</taxon>
        <taxon>Lophocladia</taxon>
    </lineage>
</organism>
<gene>
    <name evidence="1" type="primary">orf43b</name>
</gene>
<dbReference type="AlphaFoldDB" id="A0A1Z1MNL9"/>
<reference evidence="1" key="1">
    <citation type="journal article" date="2017" name="J. Phycol.">
        <title>Analysis of chloroplast genomes and a supermatrix inform reclassification of the Rhodomelaceae (Rhodophyta).</title>
        <authorList>
            <person name="Diaz-Tapia P."/>
            <person name="Maggs C.A."/>
            <person name="West J.A."/>
            <person name="Verbruggen H."/>
        </authorList>
    </citation>
    <scope>NUCLEOTIDE SEQUENCE</scope>
    <source>
        <strain evidence="1">PD1509</strain>
    </source>
</reference>
<geneLocation type="chloroplast" evidence="1"/>
<keyword evidence="1" id="KW-0934">Plastid</keyword>
<dbReference type="RefSeq" id="YP_009398507.1">
    <property type="nucleotide sequence ID" value="NC_035292.1"/>
</dbReference>
<sequence length="43" mass="4773">MIEGIGVSYGLLFIVEVAEIKMTGTTISKSRKESKQITDKRTI</sequence>
<dbReference type="EMBL" id="MF101448">
    <property type="protein sequence ID" value="ARW67693.1"/>
    <property type="molecule type" value="Genomic_DNA"/>
</dbReference>
<dbReference type="GeneID" id="33361047"/>
<evidence type="ECO:0000313" key="1">
    <source>
        <dbReference type="EMBL" id="ARW67693.1"/>
    </source>
</evidence>
<keyword evidence="1" id="KW-0150">Chloroplast</keyword>
<accession>A0A1Z1MNL9</accession>
<protein>
    <submittedName>
        <fullName evidence="1">Uncharacterized protein</fullName>
    </submittedName>
</protein>